<evidence type="ECO:0008006" key="5">
    <source>
        <dbReference type="Google" id="ProtNLM"/>
    </source>
</evidence>
<dbReference type="Proteomes" id="UP000184188">
    <property type="component" value="Unassembled WGS sequence"/>
</dbReference>
<keyword evidence="4" id="KW-1185">Reference proteome</keyword>
<dbReference type="InterPro" id="IPR013328">
    <property type="entry name" value="6PGD_dom2"/>
</dbReference>
<dbReference type="RefSeq" id="XP_022581427.1">
    <property type="nucleotide sequence ID" value="XM_022722848.1"/>
</dbReference>
<dbReference type="EMBL" id="KV878341">
    <property type="protein sequence ID" value="OJJ46917.1"/>
    <property type="molecule type" value="Genomic_DNA"/>
</dbReference>
<dbReference type="Pfam" id="PF09130">
    <property type="entry name" value="DUF1932"/>
    <property type="match status" value="1"/>
</dbReference>
<dbReference type="VEuPathDB" id="FungiDB:ASPZODRAFT_131826"/>
<feature type="domain" description="Pyrroline-5-carboxylate reductase catalytic N-terminal" evidence="1">
    <location>
        <begin position="6"/>
        <end position="81"/>
    </location>
</feature>
<dbReference type="STRING" id="1073090.A0A1L9SIE5"/>
<proteinExistence type="predicted"/>
<dbReference type="SUPFAM" id="SSF48179">
    <property type="entry name" value="6-phosphogluconate dehydrogenase C-terminal domain-like"/>
    <property type="match status" value="1"/>
</dbReference>
<dbReference type="SUPFAM" id="SSF51735">
    <property type="entry name" value="NAD(P)-binding Rossmann-fold domains"/>
    <property type="match status" value="1"/>
</dbReference>
<sequence length="342" mass="36779">MRQVSVGILSIGDMGMGVAKLLKAHGYRVLTVGEGRSEETLARIRAAAIESLASDQELVIQSDYILSIVPPRDALATARRVAEAYRLPDTVTRREELEDVDGLQTRGRLVYLDLNATPARSASEVEALFTTSHSDDDDTKDTTSEPLCSFLDGGIIGGPPSQDPQNGLWKKPSVVVSGAVALLPATFTPLCETLNMKLVSPRVGAASTLKLSFAALTKGLTALSLLSFATAQQEELLPELLEHLREYSPHTAALATRGVSSMAPKAYRWVEEMRGIGEALDAEGHWGGLGGSVYNSFAEVYRTIAEETILGQERVGSRQRGTSADDVAQILADKLRQSGRDQ</sequence>
<protein>
    <recommendedName>
        <fullName evidence="5">Phosphogluconate dehydrogenase NAD-binding putative C-terminal domain-containing protein</fullName>
    </recommendedName>
</protein>
<dbReference type="GeneID" id="34609313"/>
<dbReference type="InterPro" id="IPR036291">
    <property type="entry name" value="NAD(P)-bd_dom_sf"/>
</dbReference>
<dbReference type="AlphaFoldDB" id="A0A1L9SIE5"/>
<dbReference type="InterPro" id="IPR028939">
    <property type="entry name" value="P5C_Rdtase_cat_N"/>
</dbReference>
<evidence type="ECO:0000313" key="3">
    <source>
        <dbReference type="EMBL" id="OJJ46917.1"/>
    </source>
</evidence>
<name>A0A1L9SIE5_9EURO</name>
<dbReference type="Gene3D" id="1.10.1040.10">
    <property type="entry name" value="N-(1-d-carboxylethyl)-l-norvaline Dehydrogenase, domain 2"/>
    <property type="match status" value="1"/>
</dbReference>
<dbReference type="InterPro" id="IPR008927">
    <property type="entry name" value="6-PGluconate_DH-like_C_sf"/>
</dbReference>
<evidence type="ECO:0000259" key="1">
    <source>
        <dbReference type="Pfam" id="PF03807"/>
    </source>
</evidence>
<dbReference type="InterPro" id="IPR015814">
    <property type="entry name" value="Pgluconate_DH_NAD-bd_C"/>
</dbReference>
<feature type="domain" description="Phosphogluconate dehydrogenase NAD-binding putative C-terminal" evidence="2">
    <location>
        <begin position="231"/>
        <end position="303"/>
    </location>
</feature>
<evidence type="ECO:0000313" key="4">
    <source>
        <dbReference type="Proteomes" id="UP000184188"/>
    </source>
</evidence>
<dbReference type="Gene3D" id="3.40.50.720">
    <property type="entry name" value="NAD(P)-binding Rossmann-like Domain"/>
    <property type="match status" value="1"/>
</dbReference>
<organism evidence="3 4">
    <name type="scientific">Penicilliopsis zonata CBS 506.65</name>
    <dbReference type="NCBI Taxonomy" id="1073090"/>
    <lineage>
        <taxon>Eukaryota</taxon>
        <taxon>Fungi</taxon>
        <taxon>Dikarya</taxon>
        <taxon>Ascomycota</taxon>
        <taxon>Pezizomycotina</taxon>
        <taxon>Eurotiomycetes</taxon>
        <taxon>Eurotiomycetidae</taxon>
        <taxon>Eurotiales</taxon>
        <taxon>Aspergillaceae</taxon>
        <taxon>Penicilliopsis</taxon>
    </lineage>
</organism>
<gene>
    <name evidence="3" type="ORF">ASPZODRAFT_131826</name>
</gene>
<accession>A0A1L9SIE5</accession>
<reference evidence="4" key="1">
    <citation type="journal article" date="2017" name="Genome Biol.">
        <title>Comparative genomics reveals high biological diversity and specific adaptations in the industrially and medically important fungal genus Aspergillus.</title>
        <authorList>
            <person name="de Vries R.P."/>
            <person name="Riley R."/>
            <person name="Wiebenga A."/>
            <person name="Aguilar-Osorio G."/>
            <person name="Amillis S."/>
            <person name="Uchima C.A."/>
            <person name="Anderluh G."/>
            <person name="Asadollahi M."/>
            <person name="Askin M."/>
            <person name="Barry K."/>
            <person name="Battaglia E."/>
            <person name="Bayram O."/>
            <person name="Benocci T."/>
            <person name="Braus-Stromeyer S.A."/>
            <person name="Caldana C."/>
            <person name="Canovas D."/>
            <person name="Cerqueira G.C."/>
            <person name="Chen F."/>
            <person name="Chen W."/>
            <person name="Choi C."/>
            <person name="Clum A."/>
            <person name="Dos Santos R.A."/>
            <person name="Damasio A.R."/>
            <person name="Diallinas G."/>
            <person name="Emri T."/>
            <person name="Fekete E."/>
            <person name="Flipphi M."/>
            <person name="Freyberg S."/>
            <person name="Gallo A."/>
            <person name="Gournas C."/>
            <person name="Habgood R."/>
            <person name="Hainaut M."/>
            <person name="Harispe M.L."/>
            <person name="Henrissat B."/>
            <person name="Hilden K.S."/>
            <person name="Hope R."/>
            <person name="Hossain A."/>
            <person name="Karabika E."/>
            <person name="Karaffa L."/>
            <person name="Karanyi Z."/>
            <person name="Krasevec N."/>
            <person name="Kuo A."/>
            <person name="Kusch H."/>
            <person name="LaButti K."/>
            <person name="Lagendijk E.L."/>
            <person name="Lapidus A."/>
            <person name="Levasseur A."/>
            <person name="Lindquist E."/>
            <person name="Lipzen A."/>
            <person name="Logrieco A.F."/>
            <person name="MacCabe A."/>
            <person name="Maekelae M.R."/>
            <person name="Malavazi I."/>
            <person name="Melin P."/>
            <person name="Meyer V."/>
            <person name="Mielnichuk N."/>
            <person name="Miskei M."/>
            <person name="Molnar A.P."/>
            <person name="Mule G."/>
            <person name="Ngan C.Y."/>
            <person name="Orejas M."/>
            <person name="Orosz E."/>
            <person name="Ouedraogo J.P."/>
            <person name="Overkamp K.M."/>
            <person name="Park H.-S."/>
            <person name="Perrone G."/>
            <person name="Piumi F."/>
            <person name="Punt P.J."/>
            <person name="Ram A.F."/>
            <person name="Ramon A."/>
            <person name="Rauscher S."/>
            <person name="Record E."/>
            <person name="Riano-Pachon D.M."/>
            <person name="Robert V."/>
            <person name="Roehrig J."/>
            <person name="Ruller R."/>
            <person name="Salamov A."/>
            <person name="Salih N.S."/>
            <person name="Samson R.A."/>
            <person name="Sandor E."/>
            <person name="Sanguinetti M."/>
            <person name="Schuetze T."/>
            <person name="Sepcic K."/>
            <person name="Shelest E."/>
            <person name="Sherlock G."/>
            <person name="Sophianopoulou V."/>
            <person name="Squina F.M."/>
            <person name="Sun H."/>
            <person name="Susca A."/>
            <person name="Todd R.B."/>
            <person name="Tsang A."/>
            <person name="Unkles S.E."/>
            <person name="van de Wiele N."/>
            <person name="van Rossen-Uffink D."/>
            <person name="Oliveira J.V."/>
            <person name="Vesth T.C."/>
            <person name="Visser J."/>
            <person name="Yu J.-H."/>
            <person name="Zhou M."/>
            <person name="Andersen M.R."/>
            <person name="Archer D.B."/>
            <person name="Baker S.E."/>
            <person name="Benoit I."/>
            <person name="Brakhage A.A."/>
            <person name="Braus G.H."/>
            <person name="Fischer R."/>
            <person name="Frisvad J.C."/>
            <person name="Goldman G.H."/>
            <person name="Houbraken J."/>
            <person name="Oakley B."/>
            <person name="Pocsi I."/>
            <person name="Scazzocchio C."/>
            <person name="Seiboth B."/>
            <person name="vanKuyk P.A."/>
            <person name="Wortman J."/>
            <person name="Dyer P.S."/>
            <person name="Grigoriev I.V."/>
        </authorList>
    </citation>
    <scope>NUCLEOTIDE SEQUENCE [LARGE SCALE GENOMIC DNA]</scope>
    <source>
        <strain evidence="4">CBS 506.65</strain>
    </source>
</reference>
<evidence type="ECO:0000259" key="2">
    <source>
        <dbReference type="Pfam" id="PF09130"/>
    </source>
</evidence>
<dbReference type="Pfam" id="PF03807">
    <property type="entry name" value="F420_oxidored"/>
    <property type="match status" value="1"/>
</dbReference>
<dbReference type="OrthoDB" id="9988102at2759"/>